<dbReference type="AlphaFoldDB" id="A0A6G1CDL7"/>
<evidence type="ECO:0000256" key="1">
    <source>
        <dbReference type="SAM" id="MobiDB-lite"/>
    </source>
</evidence>
<accession>A0A6G1CDL7</accession>
<gene>
    <name evidence="2" type="ORF">E2562_001773</name>
</gene>
<proteinExistence type="predicted"/>
<keyword evidence="3" id="KW-1185">Reference proteome</keyword>
<sequence>MVKLIKIGMACCEASVESRWELKTAVERIEELKGKEHANDDHSFYSSLSDGAGRDDDDFANGMKPPVL</sequence>
<dbReference type="Proteomes" id="UP000479710">
    <property type="component" value="Unassembled WGS sequence"/>
</dbReference>
<organism evidence="2 3">
    <name type="scientific">Oryza meyeriana var. granulata</name>
    <dbReference type="NCBI Taxonomy" id="110450"/>
    <lineage>
        <taxon>Eukaryota</taxon>
        <taxon>Viridiplantae</taxon>
        <taxon>Streptophyta</taxon>
        <taxon>Embryophyta</taxon>
        <taxon>Tracheophyta</taxon>
        <taxon>Spermatophyta</taxon>
        <taxon>Magnoliopsida</taxon>
        <taxon>Liliopsida</taxon>
        <taxon>Poales</taxon>
        <taxon>Poaceae</taxon>
        <taxon>BOP clade</taxon>
        <taxon>Oryzoideae</taxon>
        <taxon>Oryzeae</taxon>
        <taxon>Oryzinae</taxon>
        <taxon>Oryza</taxon>
        <taxon>Oryza meyeriana</taxon>
    </lineage>
</organism>
<reference evidence="2 3" key="1">
    <citation type="submission" date="2019-11" db="EMBL/GenBank/DDBJ databases">
        <title>Whole genome sequence of Oryza granulata.</title>
        <authorList>
            <person name="Li W."/>
        </authorList>
    </citation>
    <scope>NUCLEOTIDE SEQUENCE [LARGE SCALE GENOMIC DNA]</scope>
    <source>
        <strain evidence="3">cv. Menghai</strain>
        <tissue evidence="2">Leaf</tissue>
    </source>
</reference>
<comment type="caution">
    <text evidence="2">The sequence shown here is derived from an EMBL/GenBank/DDBJ whole genome shotgun (WGS) entry which is preliminary data.</text>
</comment>
<evidence type="ECO:0008006" key="4">
    <source>
        <dbReference type="Google" id="ProtNLM"/>
    </source>
</evidence>
<dbReference type="EMBL" id="SPHZ02000009">
    <property type="protein sequence ID" value="KAF0898117.1"/>
    <property type="molecule type" value="Genomic_DNA"/>
</dbReference>
<protein>
    <recommendedName>
        <fullName evidence="4">Serine-threonine/tyrosine-protein kinase catalytic domain-containing protein</fullName>
    </recommendedName>
</protein>
<name>A0A6G1CDL7_9ORYZ</name>
<dbReference type="OrthoDB" id="418615at2759"/>
<evidence type="ECO:0000313" key="3">
    <source>
        <dbReference type="Proteomes" id="UP000479710"/>
    </source>
</evidence>
<feature type="region of interest" description="Disordered" evidence="1">
    <location>
        <begin position="40"/>
        <end position="68"/>
    </location>
</feature>
<evidence type="ECO:0000313" key="2">
    <source>
        <dbReference type="EMBL" id="KAF0898117.1"/>
    </source>
</evidence>